<dbReference type="AlphaFoldDB" id="A0A2K1FT17"/>
<evidence type="ECO:0000256" key="2">
    <source>
        <dbReference type="ARBA" id="ARBA00023012"/>
    </source>
</evidence>
<dbReference type="SUPFAM" id="SSF52172">
    <property type="entry name" value="CheY-like"/>
    <property type="match status" value="1"/>
</dbReference>
<dbReference type="InterPro" id="IPR016032">
    <property type="entry name" value="Sig_transdc_resp-reg_C-effctor"/>
</dbReference>
<protein>
    <submittedName>
        <fullName evidence="10">DNA-binding response regulator</fullName>
    </submittedName>
</protein>
<feature type="DNA-binding region" description="OmpR/PhoB-type" evidence="7">
    <location>
        <begin position="145"/>
        <end position="242"/>
    </location>
</feature>
<keyword evidence="3" id="KW-0805">Transcription regulation</keyword>
<name>A0A2K1FT17_9PROT</name>
<evidence type="ECO:0000259" key="9">
    <source>
        <dbReference type="PROSITE" id="PS51755"/>
    </source>
</evidence>
<keyword evidence="5" id="KW-0804">Transcription</keyword>
<evidence type="ECO:0000259" key="8">
    <source>
        <dbReference type="PROSITE" id="PS50110"/>
    </source>
</evidence>
<evidence type="ECO:0000256" key="5">
    <source>
        <dbReference type="ARBA" id="ARBA00023163"/>
    </source>
</evidence>
<dbReference type="InterPro" id="IPR001789">
    <property type="entry name" value="Sig_transdc_resp-reg_receiver"/>
</dbReference>
<feature type="modified residue" description="4-aspartylphosphate" evidence="6">
    <location>
        <position position="72"/>
    </location>
</feature>
<feature type="domain" description="OmpR/PhoB-type" evidence="9">
    <location>
        <begin position="145"/>
        <end position="242"/>
    </location>
</feature>
<dbReference type="GO" id="GO:0000156">
    <property type="term" value="F:phosphorelay response regulator activity"/>
    <property type="evidence" value="ECO:0007669"/>
    <property type="project" value="TreeGrafter"/>
</dbReference>
<sequence length="249" mass="27318">MLSATGLAEPLRRGLLSVTETADILLVDDDVLIQLMVEDVVTQMGHRFHCAADGEQARAALKRQRFDLVILDRRLPDTDGLLLAQTIQAEARAPFIVLSSLSASHDQLLGLGLGALDYICKPVEPALLRARIAKHIDAPREAHEERVVTVGKAVQLNTQTRRLSVGGRTEVLSPAESRLLVHLIHTLDRPSDRLEISKAICGREWVYGDRTADVLVSRLRRRLAGSEVEIVTVHGLGYLLTAKPDALGQ</sequence>
<comment type="caution">
    <text evidence="10">The sequence shown here is derived from an EMBL/GenBank/DDBJ whole genome shotgun (WGS) entry which is preliminary data.</text>
</comment>
<dbReference type="Pfam" id="PF00486">
    <property type="entry name" value="Trans_reg_C"/>
    <property type="match status" value="1"/>
</dbReference>
<dbReference type="CDD" id="cd00383">
    <property type="entry name" value="trans_reg_C"/>
    <property type="match status" value="1"/>
</dbReference>
<evidence type="ECO:0000256" key="7">
    <source>
        <dbReference type="PROSITE-ProRule" id="PRU01091"/>
    </source>
</evidence>
<dbReference type="GO" id="GO:0006355">
    <property type="term" value="P:regulation of DNA-templated transcription"/>
    <property type="evidence" value="ECO:0007669"/>
    <property type="project" value="InterPro"/>
</dbReference>
<dbReference type="InterPro" id="IPR039420">
    <property type="entry name" value="WalR-like"/>
</dbReference>
<dbReference type="GO" id="GO:0005829">
    <property type="term" value="C:cytosol"/>
    <property type="evidence" value="ECO:0007669"/>
    <property type="project" value="TreeGrafter"/>
</dbReference>
<dbReference type="PROSITE" id="PS50110">
    <property type="entry name" value="RESPONSE_REGULATORY"/>
    <property type="match status" value="1"/>
</dbReference>
<dbReference type="Gene3D" id="1.10.10.10">
    <property type="entry name" value="Winged helix-like DNA-binding domain superfamily/Winged helix DNA-binding domain"/>
    <property type="match status" value="1"/>
</dbReference>
<dbReference type="SMART" id="SM00862">
    <property type="entry name" value="Trans_reg_C"/>
    <property type="match status" value="1"/>
</dbReference>
<organism evidence="10 11">
    <name type="scientific">Azospirillum argentinense</name>
    <dbReference type="NCBI Taxonomy" id="2970906"/>
    <lineage>
        <taxon>Bacteria</taxon>
        <taxon>Pseudomonadati</taxon>
        <taxon>Pseudomonadota</taxon>
        <taxon>Alphaproteobacteria</taxon>
        <taxon>Rhodospirillales</taxon>
        <taxon>Azospirillaceae</taxon>
        <taxon>Azospirillum</taxon>
    </lineage>
</organism>
<accession>A0A2K1FT17</accession>
<dbReference type="InterPro" id="IPR011006">
    <property type="entry name" value="CheY-like_superfamily"/>
</dbReference>
<keyword evidence="2" id="KW-0902">Two-component regulatory system</keyword>
<dbReference type="Pfam" id="PF00072">
    <property type="entry name" value="Response_reg"/>
    <property type="match status" value="1"/>
</dbReference>
<feature type="domain" description="Response regulatory" evidence="8">
    <location>
        <begin position="23"/>
        <end position="136"/>
    </location>
</feature>
<dbReference type="Proteomes" id="UP000236268">
    <property type="component" value="Unassembled WGS sequence"/>
</dbReference>
<keyword evidence="4 7" id="KW-0238">DNA-binding</keyword>
<evidence type="ECO:0000313" key="10">
    <source>
        <dbReference type="EMBL" id="PNQ95682.1"/>
    </source>
</evidence>
<evidence type="ECO:0000256" key="1">
    <source>
        <dbReference type="ARBA" id="ARBA00022553"/>
    </source>
</evidence>
<gene>
    <name evidence="10" type="ORF">C1S70_27425</name>
</gene>
<dbReference type="InterPro" id="IPR001867">
    <property type="entry name" value="OmpR/PhoB-type_DNA-bd"/>
</dbReference>
<dbReference type="Gene3D" id="3.40.50.2300">
    <property type="match status" value="1"/>
</dbReference>
<evidence type="ECO:0000256" key="3">
    <source>
        <dbReference type="ARBA" id="ARBA00023015"/>
    </source>
</evidence>
<dbReference type="PROSITE" id="PS51755">
    <property type="entry name" value="OMPR_PHOB"/>
    <property type="match status" value="1"/>
</dbReference>
<evidence type="ECO:0000313" key="11">
    <source>
        <dbReference type="Proteomes" id="UP000236268"/>
    </source>
</evidence>
<dbReference type="SUPFAM" id="SSF46894">
    <property type="entry name" value="C-terminal effector domain of the bipartite response regulators"/>
    <property type="match status" value="1"/>
</dbReference>
<dbReference type="EMBL" id="POWG01000043">
    <property type="protein sequence ID" value="PNQ95682.1"/>
    <property type="molecule type" value="Genomic_DNA"/>
</dbReference>
<reference evidence="10 11" key="1">
    <citation type="submission" date="2018-01" db="EMBL/GenBank/DDBJ databases">
        <title>Whole genome sequence of Azospirillum brasilense REC3 isolated from strawberry roots.</title>
        <authorList>
            <person name="Fontana C.A."/>
            <person name="Salazar S.M."/>
            <person name="Bassi D."/>
            <person name="Puglisi E."/>
            <person name="Lovaisa N.C."/>
            <person name="Toffoli L.M."/>
            <person name="Pedraza R."/>
            <person name="Cocconcelli P.S."/>
        </authorList>
    </citation>
    <scope>NUCLEOTIDE SEQUENCE [LARGE SCALE GENOMIC DNA]</scope>
    <source>
        <strain evidence="10 11">REC3</strain>
    </source>
</reference>
<dbReference type="SMART" id="SM00448">
    <property type="entry name" value="REC"/>
    <property type="match status" value="1"/>
</dbReference>
<keyword evidence="1 6" id="KW-0597">Phosphoprotein</keyword>
<proteinExistence type="predicted"/>
<dbReference type="InterPro" id="IPR036388">
    <property type="entry name" value="WH-like_DNA-bd_sf"/>
</dbReference>
<evidence type="ECO:0000256" key="4">
    <source>
        <dbReference type="ARBA" id="ARBA00023125"/>
    </source>
</evidence>
<dbReference type="GO" id="GO:0032993">
    <property type="term" value="C:protein-DNA complex"/>
    <property type="evidence" value="ECO:0007669"/>
    <property type="project" value="TreeGrafter"/>
</dbReference>
<dbReference type="GO" id="GO:0000976">
    <property type="term" value="F:transcription cis-regulatory region binding"/>
    <property type="evidence" value="ECO:0007669"/>
    <property type="project" value="TreeGrafter"/>
</dbReference>
<evidence type="ECO:0000256" key="6">
    <source>
        <dbReference type="PROSITE-ProRule" id="PRU00169"/>
    </source>
</evidence>
<dbReference type="PANTHER" id="PTHR48111">
    <property type="entry name" value="REGULATOR OF RPOS"/>
    <property type="match status" value="1"/>
</dbReference>
<dbReference type="PANTHER" id="PTHR48111:SF1">
    <property type="entry name" value="TWO-COMPONENT RESPONSE REGULATOR ORR33"/>
    <property type="match status" value="1"/>
</dbReference>